<gene>
    <name evidence="7" type="ORF">NHX12_007833</name>
</gene>
<dbReference type="SUPFAM" id="SSF50916">
    <property type="entry name" value="Rap30/74 interaction domains"/>
    <property type="match status" value="1"/>
</dbReference>
<dbReference type="InterPro" id="IPR011039">
    <property type="entry name" value="TFIIF_interaction"/>
</dbReference>
<comment type="caution">
    <text evidence="7">The sequence shown here is derived from an EMBL/GenBank/DDBJ whole genome shotgun (WGS) entry which is preliminary data.</text>
</comment>
<keyword evidence="4" id="KW-0804">Transcription</keyword>
<dbReference type="OrthoDB" id="26094at2759"/>
<dbReference type="GO" id="GO:0006367">
    <property type="term" value="P:transcription initiation at RNA polymerase II promoter"/>
    <property type="evidence" value="ECO:0007669"/>
    <property type="project" value="InterPro"/>
</dbReference>
<keyword evidence="8" id="KW-1185">Reference proteome</keyword>
<evidence type="ECO:0000313" key="8">
    <source>
        <dbReference type="Proteomes" id="UP001148018"/>
    </source>
</evidence>
<evidence type="ECO:0000256" key="6">
    <source>
        <dbReference type="SAM" id="MobiDB-lite"/>
    </source>
</evidence>
<dbReference type="EMBL" id="JANIIK010000113">
    <property type="protein sequence ID" value="KAJ3592706.1"/>
    <property type="molecule type" value="Genomic_DNA"/>
</dbReference>
<evidence type="ECO:0000256" key="1">
    <source>
        <dbReference type="ARBA" id="ARBA00004123"/>
    </source>
</evidence>
<dbReference type="Proteomes" id="UP001148018">
    <property type="component" value="Unassembled WGS sequence"/>
</dbReference>
<evidence type="ECO:0000313" key="7">
    <source>
        <dbReference type="EMBL" id="KAJ3592706.1"/>
    </source>
</evidence>
<dbReference type="AlphaFoldDB" id="A0A9Q0IDC9"/>
<accession>A0A9Q0IDC9</accession>
<organism evidence="7 8">
    <name type="scientific">Muraenolepis orangiensis</name>
    <name type="common">Patagonian moray cod</name>
    <dbReference type="NCBI Taxonomy" id="630683"/>
    <lineage>
        <taxon>Eukaryota</taxon>
        <taxon>Metazoa</taxon>
        <taxon>Chordata</taxon>
        <taxon>Craniata</taxon>
        <taxon>Vertebrata</taxon>
        <taxon>Euteleostomi</taxon>
        <taxon>Actinopterygii</taxon>
        <taxon>Neopterygii</taxon>
        <taxon>Teleostei</taxon>
        <taxon>Neoteleostei</taxon>
        <taxon>Acanthomorphata</taxon>
        <taxon>Zeiogadaria</taxon>
        <taxon>Gadariae</taxon>
        <taxon>Gadiformes</taxon>
        <taxon>Muraenolepidoidei</taxon>
        <taxon>Muraenolepididae</taxon>
        <taxon>Muraenolepis</taxon>
    </lineage>
</organism>
<comment type="subcellular location">
    <subcellularLocation>
        <location evidence="1">Nucleus</location>
    </subcellularLocation>
</comment>
<keyword evidence="5" id="KW-0539">Nucleus</keyword>
<evidence type="ECO:0000256" key="5">
    <source>
        <dbReference type="ARBA" id="ARBA00023242"/>
    </source>
</evidence>
<dbReference type="GO" id="GO:0003677">
    <property type="term" value="F:DNA binding"/>
    <property type="evidence" value="ECO:0007669"/>
    <property type="project" value="UniProtKB-KW"/>
</dbReference>
<sequence>MREEEEKRPVITGTGTGPGGVVEQVFPRKNVGIQATQSRCSVNVIVSQVSFKLNEELSTLSAREEKAESLKVPRDHPFIMQPVGGQTLAVYTQTEGQCHVIHRLVHLLGYRCSDGM</sequence>
<proteinExistence type="predicted"/>
<keyword evidence="2" id="KW-0805">Transcription regulation</keyword>
<keyword evidence="3" id="KW-0238">DNA-binding</keyword>
<name>A0A9Q0IDC9_9TELE</name>
<protein>
    <submittedName>
        <fullName evidence="7">Uncharacterized protein</fullName>
    </submittedName>
</protein>
<evidence type="ECO:0000256" key="3">
    <source>
        <dbReference type="ARBA" id="ARBA00023125"/>
    </source>
</evidence>
<dbReference type="GO" id="GO:0005634">
    <property type="term" value="C:nucleus"/>
    <property type="evidence" value="ECO:0007669"/>
    <property type="project" value="UniProtKB-SubCell"/>
</dbReference>
<evidence type="ECO:0000256" key="2">
    <source>
        <dbReference type="ARBA" id="ARBA00023015"/>
    </source>
</evidence>
<reference evidence="7" key="1">
    <citation type="submission" date="2022-07" db="EMBL/GenBank/DDBJ databases">
        <title>Chromosome-level genome of Muraenolepis orangiensis.</title>
        <authorList>
            <person name="Kim J."/>
        </authorList>
    </citation>
    <scope>NUCLEOTIDE SEQUENCE</scope>
    <source>
        <strain evidence="7">KU_S4_2022</strain>
        <tissue evidence="7">Muscle</tissue>
    </source>
</reference>
<evidence type="ECO:0000256" key="4">
    <source>
        <dbReference type="ARBA" id="ARBA00023163"/>
    </source>
</evidence>
<feature type="region of interest" description="Disordered" evidence="6">
    <location>
        <begin position="1"/>
        <end position="22"/>
    </location>
</feature>